<dbReference type="Proteomes" id="UP000289497">
    <property type="component" value="Chromosome"/>
</dbReference>
<dbReference type="PANTHER" id="PTHR18964:SF149">
    <property type="entry name" value="BIFUNCTIONAL UDP-N-ACETYLGLUCOSAMINE 2-EPIMERASE_N-ACETYLMANNOSAMINE KINASE"/>
    <property type="match status" value="1"/>
</dbReference>
<dbReference type="Pfam" id="PF00480">
    <property type="entry name" value="ROK"/>
    <property type="match status" value="1"/>
</dbReference>
<dbReference type="InterPro" id="IPR043129">
    <property type="entry name" value="ATPase_NBD"/>
</dbReference>
<dbReference type="SUPFAM" id="SSF53067">
    <property type="entry name" value="Actin-like ATPase domain"/>
    <property type="match status" value="1"/>
</dbReference>
<dbReference type="Gene3D" id="3.30.420.40">
    <property type="match status" value="2"/>
</dbReference>
<dbReference type="OrthoDB" id="9796533at2"/>
<evidence type="ECO:0000256" key="1">
    <source>
        <dbReference type="ARBA" id="ARBA00006479"/>
    </source>
</evidence>
<evidence type="ECO:0000313" key="3">
    <source>
        <dbReference type="Proteomes" id="UP000289497"/>
    </source>
</evidence>
<accession>A0A449B747</accession>
<dbReference type="AlphaFoldDB" id="A0A449B747"/>
<dbReference type="GO" id="GO:0004340">
    <property type="term" value="F:glucokinase activity"/>
    <property type="evidence" value="ECO:0007669"/>
    <property type="project" value="UniProtKB-EC"/>
</dbReference>
<keyword evidence="3" id="KW-1185">Reference proteome</keyword>
<dbReference type="RefSeq" id="WP_036434723.1">
    <property type="nucleotide sequence ID" value="NZ_LR215039.1"/>
</dbReference>
<sequence length="288" mass="31351">MYKKAVVDIGGTNTRFAIIDNGQIIFKEKFSTNSNNAYETLEKIIALATKHQISALAMCLPGPADYKNGIILDTPNLPSWRHLNVKAHILNNSNVKVVVCENDANAAGLGAHNKYNISGTHTQFFTLSTGFGGGLIIDNKIVVGHNYQAQEIAKMPLGPHKEPFFHLSPYASEIYLSGSGWALQAQNKGINASAKDVLTDYKANKDYAVEIINNAVETLTKAIAITAAFVNPNLIVFSGPISVNAPFIIQEAFNKAKELMWSSQAQVLDFKIDDLGEDLALFGLNELI</sequence>
<keyword evidence="2" id="KW-0808">Transferase</keyword>
<organism evidence="2 3">
    <name type="scientific">Mycoplasmopsis columboralis</name>
    <dbReference type="NCBI Taxonomy" id="171282"/>
    <lineage>
        <taxon>Bacteria</taxon>
        <taxon>Bacillati</taxon>
        <taxon>Mycoplasmatota</taxon>
        <taxon>Mycoplasmoidales</taxon>
        <taxon>Metamycoplasmataceae</taxon>
        <taxon>Mycoplasmopsis</taxon>
    </lineage>
</organism>
<dbReference type="KEGG" id="mcou:NCTC10179_00591"/>
<dbReference type="PANTHER" id="PTHR18964">
    <property type="entry name" value="ROK (REPRESSOR, ORF, KINASE) FAMILY"/>
    <property type="match status" value="1"/>
</dbReference>
<keyword evidence="2" id="KW-0418">Kinase</keyword>
<reference evidence="2 3" key="1">
    <citation type="submission" date="2019-01" db="EMBL/GenBank/DDBJ databases">
        <authorList>
            <consortium name="Pathogen Informatics"/>
        </authorList>
    </citation>
    <scope>NUCLEOTIDE SEQUENCE [LARGE SCALE GENOMIC DNA]</scope>
    <source>
        <strain evidence="2 3">NCTC10179</strain>
    </source>
</reference>
<protein>
    <submittedName>
        <fullName evidence="2">Glucokinase</fullName>
        <ecNumber evidence="2">2.7.1.2</ecNumber>
    </submittedName>
</protein>
<dbReference type="CDD" id="cd23763">
    <property type="entry name" value="ASKHA_ATPase_ROK"/>
    <property type="match status" value="1"/>
</dbReference>
<dbReference type="EMBL" id="LR215039">
    <property type="protein sequence ID" value="VEU76410.1"/>
    <property type="molecule type" value="Genomic_DNA"/>
</dbReference>
<name>A0A449B747_9BACT</name>
<dbReference type="EC" id="2.7.1.2" evidence="2"/>
<comment type="similarity">
    <text evidence="1">Belongs to the ROK (NagC/XylR) family.</text>
</comment>
<gene>
    <name evidence="2" type="primary">glcK</name>
    <name evidence="2" type="ORF">NCTC10179_00591</name>
</gene>
<evidence type="ECO:0000313" key="2">
    <source>
        <dbReference type="EMBL" id="VEU76410.1"/>
    </source>
</evidence>
<dbReference type="InterPro" id="IPR000600">
    <property type="entry name" value="ROK"/>
</dbReference>
<proteinExistence type="inferred from homology"/>